<keyword evidence="4" id="KW-0677">Repeat</keyword>
<accession>F0XR62</accession>
<dbReference type="eggNOG" id="KOG4568">
    <property type="taxonomic scope" value="Eukaryota"/>
</dbReference>
<keyword evidence="9" id="KW-1133">Transmembrane helix</keyword>
<dbReference type="HOGENOM" id="CLU_003115_0_0_1"/>
<evidence type="ECO:0000256" key="2">
    <source>
        <dbReference type="ARBA" id="ARBA00022490"/>
    </source>
</evidence>
<dbReference type="InParanoid" id="F0XR62"/>
<feature type="compositionally biased region" description="Polar residues" evidence="8">
    <location>
        <begin position="1165"/>
        <end position="1193"/>
    </location>
</feature>
<keyword evidence="2" id="KW-0963">Cytoplasm</keyword>
<feature type="compositionally biased region" description="Low complexity" evidence="8">
    <location>
        <begin position="563"/>
        <end position="581"/>
    </location>
</feature>
<feature type="region of interest" description="Disordered" evidence="8">
    <location>
        <begin position="677"/>
        <end position="737"/>
    </location>
</feature>
<dbReference type="Gene3D" id="1.20.5.1700">
    <property type="match status" value="1"/>
</dbReference>
<keyword evidence="6" id="KW-0206">Cytoskeleton</keyword>
<feature type="coiled-coil region" evidence="7">
    <location>
        <begin position="741"/>
        <end position="778"/>
    </location>
</feature>
<keyword evidence="12" id="KW-1185">Reference proteome</keyword>
<feature type="compositionally biased region" description="Polar residues" evidence="8">
    <location>
        <begin position="623"/>
        <end position="633"/>
    </location>
</feature>
<evidence type="ECO:0000256" key="7">
    <source>
        <dbReference type="SAM" id="Coils"/>
    </source>
</evidence>
<reference evidence="11 12" key="1">
    <citation type="journal article" date="2011" name="Proc. Natl. Acad. Sci. U.S.A.">
        <title>Genome and transcriptome analyses of the mountain pine beetle-fungal symbiont Grosmannia clavigera, a lodgepole pine pathogen.</title>
        <authorList>
            <person name="DiGuistini S."/>
            <person name="Wang Y."/>
            <person name="Liao N.Y."/>
            <person name="Taylor G."/>
            <person name="Tanguay P."/>
            <person name="Feau N."/>
            <person name="Henrissat B."/>
            <person name="Chan S.K."/>
            <person name="Hesse-Orce U."/>
            <person name="Alamouti S.M."/>
            <person name="Tsui C.K.M."/>
            <person name="Docking R.T."/>
            <person name="Levasseur A."/>
            <person name="Haridas S."/>
            <person name="Robertson G."/>
            <person name="Birol I."/>
            <person name="Holt R.A."/>
            <person name="Marra M.A."/>
            <person name="Hamelin R.C."/>
            <person name="Hirst M."/>
            <person name="Jones S.J.M."/>
            <person name="Bohlmann J."/>
            <person name="Breuil C."/>
        </authorList>
    </citation>
    <scope>NUCLEOTIDE SEQUENCE [LARGE SCALE GENOMIC DNA]</scope>
    <source>
        <strain evidence="12">kw1407 / UAMH 11150</strain>
    </source>
</reference>
<evidence type="ECO:0000256" key="9">
    <source>
        <dbReference type="SAM" id="Phobius"/>
    </source>
</evidence>
<dbReference type="Pfam" id="PF16641">
    <property type="entry name" value="CLIP1_ZNF"/>
    <property type="match status" value="2"/>
</dbReference>
<keyword evidence="3" id="KW-0493">Microtubule</keyword>
<dbReference type="PROSITE" id="PS50245">
    <property type="entry name" value="CAP_GLY_2"/>
    <property type="match status" value="1"/>
</dbReference>
<feature type="compositionally biased region" description="Polar residues" evidence="8">
    <location>
        <begin position="313"/>
        <end position="330"/>
    </location>
</feature>
<feature type="compositionally biased region" description="Basic and acidic residues" evidence="8">
    <location>
        <begin position="1064"/>
        <end position="1080"/>
    </location>
</feature>
<dbReference type="InterPro" id="IPR000938">
    <property type="entry name" value="CAP-Gly_domain"/>
</dbReference>
<feature type="region of interest" description="Disordered" evidence="8">
    <location>
        <begin position="779"/>
        <end position="807"/>
    </location>
</feature>
<dbReference type="Gene3D" id="2.30.30.190">
    <property type="entry name" value="CAP Gly-rich-like domain"/>
    <property type="match status" value="1"/>
</dbReference>
<dbReference type="SMART" id="SM01052">
    <property type="entry name" value="CAP_GLY"/>
    <property type="match status" value="1"/>
</dbReference>
<dbReference type="GeneID" id="25975817"/>
<feature type="compositionally biased region" description="Low complexity" evidence="8">
    <location>
        <begin position="933"/>
        <end position="947"/>
    </location>
</feature>
<evidence type="ECO:0000313" key="11">
    <source>
        <dbReference type="EMBL" id="EFW99961.1"/>
    </source>
</evidence>
<dbReference type="PANTHER" id="PTHR18916">
    <property type="entry name" value="DYNACTIN 1-RELATED MICROTUBULE-BINDING"/>
    <property type="match status" value="1"/>
</dbReference>
<feature type="region of interest" description="Disordered" evidence="8">
    <location>
        <begin position="976"/>
        <end position="1000"/>
    </location>
</feature>
<sequence>MGLFSLVRDDRAMLVGLGIASVGIFVGMRAVLLRFRDSSEIKPIQPKLRYITQETEDALPAATLGRLLGHYNYSIRETTAKIVCDRAVNDPLTLQLLLWGITRDSYEERMKNLRALAMLTDLDSLHLLDTPTAYSAFVRSLQLCVGETQYDMIDDDFFDEYYLRDIAEKLCLMFVDQLVHKCKHGVDRLVHAGFVDRWLAKQRWGTTDDQRIDNFDRYLRFRGNRIADICKRLYHSPAGYAALERARLVRPHSHRHHRHYRLYDCPLEVPGERETVERHPVQTRPEPLTDQERRADTSSQDDSPPADDESQTHDAASAQTRQHGQNTQEGQRIRRQHREAMVLNDGTRPLRRDDIFERESDKRLPTSSRGSGISSVSTPNLGSLFASHARLGQAQPPPPLPPVPPPLLIRKASVAALTSSSLATIPDDTEFYAFDTLNEPLWRLSLGPGSSLPTGPDVAVGDAVDVPGGLTGVVRFVGSVAGRRGVFAGVELHSEYASRGKNSGDVDGISYFSTATPGAGIFLPVSKAQRRDSTVGPLSPTASGIGLKLGNQNSTNYTPPTPSLSKFSQSMSAASASRASSPQGKRPSLRTSLSRPESPVRRMQMTPVPQRPSITPAPGRFASPTNKFSQSLRAPSAAGVGDPSKRGLSLRPDYSNSIGPRSVSALGAASVSSFDDDVPPMGLGRTRVNGAGGSGSANGPIFEQRERSPSHTLRSPSRAMRPPSRASNANYGSPVAPTAMDAELERLRAELEDRERQLKEQANTLADMESSLTELQTLMDSPDGPMGTGGGGDGGVTNNRRDSVDDKDTAQLRALLRERNEKIAMLTAEFDTHRADFRSTIDTLEMASTETERVYEKKIEDLMQEIHELESRTTDVDAVAQQLKQLEELVQELEEGLEDARRGEAEARGEVEFLRGEVERTRTELRREREKLANGNGNSNGHAAAPGSMQTSKELEQKDDEIRGLKAIIHSLSRNAGAELTEKDSGAVPGSPSKHRRGESINERMAREKLEREVSDLHVLLERKSARETEMELELEQLRLGGGAAPTSSQTHHIRMKTASSRSSLRDSRDTMVLPRELHETTAGGGGSRSPDLVRKVHHARGATLDTMPESDAYSSVTDASTLWCEICEANGHDILTCTNMFGPQNQQNQQNQQSQQQQQAPQQETTPDPSVSSDIRTGKDQSPTETEPTVETNGHEPSPLVAPLSPARTTTPTAVPAEVKILPNPLESGPVAGKESGMIDTDKWCALCERDGHDSVDCPFEDAF</sequence>
<evidence type="ECO:0000259" key="10">
    <source>
        <dbReference type="PROSITE" id="PS50245"/>
    </source>
</evidence>
<proteinExistence type="predicted"/>
<feature type="compositionally biased region" description="Low complexity" evidence="8">
    <location>
        <begin position="367"/>
        <end position="377"/>
    </location>
</feature>
<feature type="compositionally biased region" description="Low complexity" evidence="8">
    <location>
        <begin position="714"/>
        <end position="729"/>
    </location>
</feature>
<dbReference type="RefSeq" id="XP_014169376.1">
    <property type="nucleotide sequence ID" value="XM_014313901.1"/>
</dbReference>
<evidence type="ECO:0000256" key="5">
    <source>
        <dbReference type="ARBA" id="ARBA00023054"/>
    </source>
</evidence>
<evidence type="ECO:0000256" key="1">
    <source>
        <dbReference type="ARBA" id="ARBA00004245"/>
    </source>
</evidence>
<feature type="compositionally biased region" description="Basic and acidic residues" evidence="8">
    <location>
        <begin position="348"/>
        <end position="364"/>
    </location>
</feature>
<dbReference type="Gene3D" id="4.10.60.10">
    <property type="entry name" value="Zinc finger, CCHC-type"/>
    <property type="match status" value="1"/>
</dbReference>
<dbReference type="EMBL" id="GL629807">
    <property type="protein sequence ID" value="EFW99961.1"/>
    <property type="molecule type" value="Genomic_DNA"/>
</dbReference>
<dbReference type="Proteomes" id="UP000007796">
    <property type="component" value="Unassembled WGS sequence"/>
</dbReference>
<name>F0XR62_GROCL</name>
<evidence type="ECO:0000256" key="8">
    <source>
        <dbReference type="SAM" id="MobiDB-lite"/>
    </source>
</evidence>
<evidence type="ECO:0000256" key="3">
    <source>
        <dbReference type="ARBA" id="ARBA00022701"/>
    </source>
</evidence>
<evidence type="ECO:0000256" key="6">
    <source>
        <dbReference type="ARBA" id="ARBA00023212"/>
    </source>
</evidence>
<feature type="domain" description="CAP-Gly" evidence="10">
    <location>
        <begin position="478"/>
        <end position="524"/>
    </location>
</feature>
<keyword evidence="5 7" id="KW-0175">Coiled coil</keyword>
<dbReference type="InterPro" id="IPR032108">
    <property type="entry name" value="CLIP1_ZNF"/>
</dbReference>
<feature type="compositionally biased region" description="Gly residues" evidence="8">
    <location>
        <begin position="786"/>
        <end position="795"/>
    </location>
</feature>
<keyword evidence="9" id="KW-0812">Transmembrane</keyword>
<protein>
    <submittedName>
        <fullName evidence="11">Cytoskeleton-associated protein</fullName>
    </submittedName>
</protein>
<gene>
    <name evidence="11" type="ORF">CMQ_279</name>
</gene>
<organism evidence="12">
    <name type="scientific">Grosmannia clavigera (strain kw1407 / UAMH 11150)</name>
    <name type="common">Blue stain fungus</name>
    <name type="synonym">Graphiocladiella clavigera</name>
    <dbReference type="NCBI Taxonomy" id="655863"/>
    <lineage>
        <taxon>Eukaryota</taxon>
        <taxon>Fungi</taxon>
        <taxon>Dikarya</taxon>
        <taxon>Ascomycota</taxon>
        <taxon>Pezizomycotina</taxon>
        <taxon>Sordariomycetes</taxon>
        <taxon>Sordariomycetidae</taxon>
        <taxon>Ophiostomatales</taxon>
        <taxon>Ophiostomataceae</taxon>
        <taxon>Leptographium</taxon>
    </lineage>
</organism>
<keyword evidence="9" id="KW-0472">Membrane</keyword>
<dbReference type="Pfam" id="PF01302">
    <property type="entry name" value="CAP_GLY"/>
    <property type="match status" value="1"/>
</dbReference>
<dbReference type="SUPFAM" id="SSF74924">
    <property type="entry name" value="Cap-Gly domain"/>
    <property type="match status" value="1"/>
</dbReference>
<feature type="region of interest" description="Disordered" evidence="8">
    <location>
        <begin position="922"/>
        <end position="956"/>
    </location>
</feature>
<dbReference type="GO" id="GO:0005874">
    <property type="term" value="C:microtubule"/>
    <property type="evidence" value="ECO:0007669"/>
    <property type="project" value="UniProtKB-KW"/>
</dbReference>
<evidence type="ECO:0000313" key="12">
    <source>
        <dbReference type="Proteomes" id="UP000007796"/>
    </source>
</evidence>
<comment type="subcellular location">
    <subcellularLocation>
        <location evidence="1">Cytoplasm</location>
        <location evidence="1">Cytoskeleton</location>
    </subcellularLocation>
</comment>
<dbReference type="AlphaFoldDB" id="F0XR62"/>
<feature type="compositionally biased region" description="Basic and acidic residues" evidence="8">
    <location>
        <begin position="922"/>
        <end position="932"/>
    </location>
</feature>
<dbReference type="PANTHER" id="PTHR18916:SF83">
    <property type="entry name" value="TIP ELONGATION PROTEIN 1"/>
    <property type="match status" value="1"/>
</dbReference>
<feature type="compositionally biased region" description="Low complexity" evidence="8">
    <location>
        <begin position="1146"/>
        <end position="1164"/>
    </location>
</feature>
<feature type="transmembrane region" description="Helical" evidence="9">
    <location>
        <begin position="12"/>
        <end position="32"/>
    </location>
</feature>
<dbReference type="InterPro" id="IPR036859">
    <property type="entry name" value="CAP-Gly_dom_sf"/>
</dbReference>
<feature type="region of interest" description="Disordered" evidence="8">
    <location>
        <begin position="528"/>
        <end position="655"/>
    </location>
</feature>
<dbReference type="STRING" id="655863.F0XR62"/>
<feature type="region of interest" description="Disordered" evidence="8">
    <location>
        <begin position="1042"/>
        <end position="1093"/>
    </location>
</feature>
<evidence type="ECO:0000256" key="4">
    <source>
        <dbReference type="ARBA" id="ARBA00022737"/>
    </source>
</evidence>
<feature type="region of interest" description="Disordered" evidence="8">
    <location>
        <begin position="273"/>
        <end position="381"/>
    </location>
</feature>
<dbReference type="OrthoDB" id="2130750at2759"/>
<feature type="region of interest" description="Disordered" evidence="8">
    <location>
        <begin position="1146"/>
        <end position="1211"/>
    </location>
</feature>